<dbReference type="InterPro" id="IPR016032">
    <property type="entry name" value="Sig_transdc_resp-reg_C-effctor"/>
</dbReference>
<dbReference type="PANTHER" id="PTHR48111">
    <property type="entry name" value="REGULATOR OF RPOS"/>
    <property type="match status" value="1"/>
</dbReference>
<evidence type="ECO:0000256" key="1">
    <source>
        <dbReference type="ARBA" id="ARBA00022553"/>
    </source>
</evidence>
<dbReference type="PANTHER" id="PTHR48111:SF4">
    <property type="entry name" value="DNA-BINDING DUAL TRANSCRIPTIONAL REGULATOR OMPR"/>
    <property type="match status" value="1"/>
</dbReference>
<dbReference type="Gene3D" id="6.10.250.690">
    <property type="match status" value="1"/>
</dbReference>
<evidence type="ECO:0000313" key="11">
    <source>
        <dbReference type="Proteomes" id="UP000295543"/>
    </source>
</evidence>
<sequence length="247" mass="27187">MPPSLRAPKPQPPHVLIVDDDPEIRGLLADYLESAGLRASTAADGDAMWTRLGLSPVDLVVLDVMLPGVDGLALCRQLRRDSQVPVVMLTARGQATDRIAGLEIGADDYMAKPFEPRELLARIRGVLRRSAGGEPRGSVPARQFRFAGWTLDTVTRQMRAPDGRIVSLGGADYRLLRVLLQSPNRPIDRDTLIDHVYGRDRAPVDRAIDVCVSRLRQHLGDDARKPMLIRTMRNEGYLLSADVDGGD</sequence>
<dbReference type="AlphaFoldDB" id="A0A4R5UDC5"/>
<evidence type="ECO:0000256" key="2">
    <source>
        <dbReference type="ARBA" id="ARBA00023012"/>
    </source>
</evidence>
<dbReference type="PROSITE" id="PS51755">
    <property type="entry name" value="OMPR_PHOB"/>
    <property type="match status" value="1"/>
</dbReference>
<feature type="domain" description="Response regulatory" evidence="8">
    <location>
        <begin position="14"/>
        <end position="127"/>
    </location>
</feature>
<dbReference type="InterPro" id="IPR039420">
    <property type="entry name" value="WalR-like"/>
</dbReference>
<dbReference type="GO" id="GO:0005829">
    <property type="term" value="C:cytosol"/>
    <property type="evidence" value="ECO:0007669"/>
    <property type="project" value="TreeGrafter"/>
</dbReference>
<keyword evidence="2" id="KW-0902">Two-component regulatory system</keyword>
<keyword evidence="5" id="KW-0804">Transcription</keyword>
<evidence type="ECO:0000313" key="10">
    <source>
        <dbReference type="EMBL" id="TDK33278.1"/>
    </source>
</evidence>
<dbReference type="InterPro" id="IPR001867">
    <property type="entry name" value="OmpR/PhoB-type_DNA-bd"/>
</dbReference>
<dbReference type="GO" id="GO:0006355">
    <property type="term" value="P:regulation of DNA-templated transcription"/>
    <property type="evidence" value="ECO:0007669"/>
    <property type="project" value="InterPro"/>
</dbReference>
<dbReference type="GO" id="GO:0000976">
    <property type="term" value="F:transcription cis-regulatory region binding"/>
    <property type="evidence" value="ECO:0007669"/>
    <property type="project" value="TreeGrafter"/>
</dbReference>
<evidence type="ECO:0000256" key="7">
    <source>
        <dbReference type="PROSITE-ProRule" id="PRU01091"/>
    </source>
</evidence>
<keyword evidence="4 7" id="KW-0238">DNA-binding</keyword>
<accession>A0A4R5UDC5</accession>
<dbReference type="SUPFAM" id="SSF46894">
    <property type="entry name" value="C-terminal effector domain of the bipartite response regulators"/>
    <property type="match status" value="1"/>
</dbReference>
<evidence type="ECO:0000256" key="4">
    <source>
        <dbReference type="ARBA" id="ARBA00023125"/>
    </source>
</evidence>
<gene>
    <name evidence="10" type="ORF">E2F49_04400</name>
</gene>
<organism evidence="10 11">
    <name type="scientific">Luteimonas terrae</name>
    <dbReference type="NCBI Taxonomy" id="1530191"/>
    <lineage>
        <taxon>Bacteria</taxon>
        <taxon>Pseudomonadati</taxon>
        <taxon>Pseudomonadota</taxon>
        <taxon>Gammaproteobacteria</taxon>
        <taxon>Lysobacterales</taxon>
        <taxon>Lysobacteraceae</taxon>
        <taxon>Luteimonas</taxon>
    </lineage>
</organism>
<dbReference type="PROSITE" id="PS50110">
    <property type="entry name" value="RESPONSE_REGULATORY"/>
    <property type="match status" value="1"/>
</dbReference>
<feature type="DNA-binding region" description="OmpR/PhoB-type" evidence="7">
    <location>
        <begin position="141"/>
        <end position="241"/>
    </location>
</feature>
<dbReference type="OrthoDB" id="9802426at2"/>
<dbReference type="InterPro" id="IPR001789">
    <property type="entry name" value="Sig_transdc_resp-reg_receiver"/>
</dbReference>
<dbReference type="SUPFAM" id="SSF52172">
    <property type="entry name" value="CheY-like"/>
    <property type="match status" value="1"/>
</dbReference>
<keyword evidence="3" id="KW-0805">Transcription regulation</keyword>
<evidence type="ECO:0000256" key="6">
    <source>
        <dbReference type="PROSITE-ProRule" id="PRU00169"/>
    </source>
</evidence>
<dbReference type="GO" id="GO:0032993">
    <property type="term" value="C:protein-DNA complex"/>
    <property type="evidence" value="ECO:0007669"/>
    <property type="project" value="TreeGrafter"/>
</dbReference>
<dbReference type="CDD" id="cd00383">
    <property type="entry name" value="trans_reg_C"/>
    <property type="match status" value="1"/>
</dbReference>
<dbReference type="Pfam" id="PF00486">
    <property type="entry name" value="Trans_reg_C"/>
    <property type="match status" value="1"/>
</dbReference>
<name>A0A4R5UDC5_9GAMM</name>
<comment type="caution">
    <text evidence="10">The sequence shown here is derived from an EMBL/GenBank/DDBJ whole genome shotgun (WGS) entry which is preliminary data.</text>
</comment>
<evidence type="ECO:0000259" key="9">
    <source>
        <dbReference type="PROSITE" id="PS51755"/>
    </source>
</evidence>
<dbReference type="GO" id="GO:0000156">
    <property type="term" value="F:phosphorelay response regulator activity"/>
    <property type="evidence" value="ECO:0007669"/>
    <property type="project" value="TreeGrafter"/>
</dbReference>
<dbReference type="InterPro" id="IPR036388">
    <property type="entry name" value="WH-like_DNA-bd_sf"/>
</dbReference>
<feature type="domain" description="OmpR/PhoB-type" evidence="9">
    <location>
        <begin position="141"/>
        <end position="241"/>
    </location>
</feature>
<feature type="modified residue" description="4-aspartylphosphate" evidence="6">
    <location>
        <position position="63"/>
    </location>
</feature>
<dbReference type="SMART" id="SM00448">
    <property type="entry name" value="REC"/>
    <property type="match status" value="1"/>
</dbReference>
<dbReference type="Proteomes" id="UP000295543">
    <property type="component" value="Unassembled WGS sequence"/>
</dbReference>
<evidence type="ECO:0000259" key="8">
    <source>
        <dbReference type="PROSITE" id="PS50110"/>
    </source>
</evidence>
<dbReference type="InterPro" id="IPR011006">
    <property type="entry name" value="CheY-like_superfamily"/>
</dbReference>
<dbReference type="FunFam" id="3.40.50.2300:FF:000001">
    <property type="entry name" value="DNA-binding response regulator PhoB"/>
    <property type="match status" value="1"/>
</dbReference>
<dbReference type="SMART" id="SM00862">
    <property type="entry name" value="Trans_reg_C"/>
    <property type="match status" value="1"/>
</dbReference>
<dbReference type="RefSeq" id="WP_133392766.1">
    <property type="nucleotide sequence ID" value="NZ_SMTG01000002.1"/>
</dbReference>
<keyword evidence="11" id="KW-1185">Reference proteome</keyword>
<evidence type="ECO:0000256" key="5">
    <source>
        <dbReference type="ARBA" id="ARBA00023163"/>
    </source>
</evidence>
<proteinExistence type="predicted"/>
<dbReference type="Gene3D" id="1.10.10.10">
    <property type="entry name" value="Winged helix-like DNA-binding domain superfamily/Winged helix DNA-binding domain"/>
    <property type="match status" value="1"/>
</dbReference>
<dbReference type="EMBL" id="SMTG01000002">
    <property type="protein sequence ID" value="TDK33278.1"/>
    <property type="molecule type" value="Genomic_DNA"/>
</dbReference>
<keyword evidence="1 6" id="KW-0597">Phosphoprotein</keyword>
<evidence type="ECO:0000256" key="3">
    <source>
        <dbReference type="ARBA" id="ARBA00023015"/>
    </source>
</evidence>
<dbReference type="Pfam" id="PF00072">
    <property type="entry name" value="Response_reg"/>
    <property type="match status" value="1"/>
</dbReference>
<dbReference type="Gene3D" id="3.40.50.2300">
    <property type="match status" value="1"/>
</dbReference>
<protein>
    <submittedName>
        <fullName evidence="10">Response regulator transcription factor</fullName>
    </submittedName>
</protein>
<reference evidence="10 11" key="1">
    <citation type="submission" date="2019-03" db="EMBL/GenBank/DDBJ databases">
        <title>Luteimonas zhaokaii sp.nov., isolated from the rectal contents of Plateau pika in Yushu, Qinghai Province, China.</title>
        <authorList>
            <person name="Zhang G."/>
        </authorList>
    </citation>
    <scope>NUCLEOTIDE SEQUENCE [LARGE SCALE GENOMIC DNA]</scope>
    <source>
        <strain evidence="10 11">THG-MD21</strain>
    </source>
</reference>